<protein>
    <recommendedName>
        <fullName evidence="2">Ig-like domain-containing protein</fullName>
    </recommendedName>
</protein>
<keyword evidence="4" id="KW-1185">Reference proteome</keyword>
<dbReference type="Proteomes" id="UP000323930">
    <property type="component" value="Unassembled WGS sequence"/>
</dbReference>
<dbReference type="InterPro" id="IPR013783">
    <property type="entry name" value="Ig-like_fold"/>
</dbReference>
<comment type="caution">
    <text evidence="3">The sequence shown here is derived from an EMBL/GenBank/DDBJ whole genome shotgun (WGS) entry which is preliminary data.</text>
</comment>
<dbReference type="EMBL" id="VSDQ01000332">
    <property type="protein sequence ID" value="TYA86746.1"/>
    <property type="molecule type" value="Genomic_DNA"/>
</dbReference>
<dbReference type="Pfam" id="PF19081">
    <property type="entry name" value="Ig_7"/>
    <property type="match status" value="1"/>
</dbReference>
<dbReference type="RefSeq" id="WP_148540171.1">
    <property type="nucleotide sequence ID" value="NZ_VSDQ01000332.1"/>
</dbReference>
<feature type="domain" description="Ig-like" evidence="2">
    <location>
        <begin position="537"/>
        <end position="610"/>
    </location>
</feature>
<evidence type="ECO:0000313" key="3">
    <source>
        <dbReference type="EMBL" id="TYA86746.1"/>
    </source>
</evidence>
<dbReference type="AlphaFoldDB" id="A0A5D0ITA2"/>
<dbReference type="Gene3D" id="2.60.40.10">
    <property type="entry name" value="Immunoglobulins"/>
    <property type="match status" value="1"/>
</dbReference>
<feature type="region of interest" description="Disordered" evidence="1">
    <location>
        <begin position="665"/>
        <end position="685"/>
    </location>
</feature>
<evidence type="ECO:0000259" key="2">
    <source>
        <dbReference type="Pfam" id="PF19081"/>
    </source>
</evidence>
<reference evidence="3 4" key="1">
    <citation type="submission" date="2019-08" db="EMBL/GenBank/DDBJ databases">
        <title>Seonamhaeicola sediminis sp. nov., isolated from marine sediment.</title>
        <authorList>
            <person name="Cao W.R."/>
        </authorList>
    </citation>
    <scope>NUCLEOTIDE SEQUENCE [LARGE SCALE GENOMIC DNA]</scope>
    <source>
        <strain evidence="3 4">B011</strain>
    </source>
</reference>
<dbReference type="InterPro" id="IPR044023">
    <property type="entry name" value="Ig_7"/>
</dbReference>
<evidence type="ECO:0000256" key="1">
    <source>
        <dbReference type="SAM" id="MobiDB-lite"/>
    </source>
</evidence>
<organism evidence="3 4">
    <name type="scientific">Seonamhaeicola marinus</name>
    <dbReference type="NCBI Taxonomy" id="1912246"/>
    <lineage>
        <taxon>Bacteria</taxon>
        <taxon>Pseudomonadati</taxon>
        <taxon>Bacteroidota</taxon>
        <taxon>Flavobacteriia</taxon>
        <taxon>Flavobacteriales</taxon>
        <taxon>Flavobacteriaceae</taxon>
    </lineage>
</organism>
<name>A0A5D0ITA2_9FLAO</name>
<sequence>MKENYFLKFIKHSINTKLILLAVFLGVFCSQKIVAQCYGPPGDCDNDGIPDSLDLDDDNDGILDAIEFQGEDVNCPKGLFQVISQVTGSTIYRGQLKIYDTTSASYISIGVPAGFRYNAMGFHEGMFYALVQIDGTDPSPVTDSSGDPVANGDIITIHPKTGETNRITTASTGSVLTAGTVLNGGFYYGNQTNIHRYDIATGTSARVIFDTDNTSEFNVLDYVIVDDIMYGLKRHTSSGVPDLVDVVTIDLNAPSPKTANVTTITEPTGYTSGGFGAAFLQDDGAGNKRIFFGANNDGLIVELLDYTTGTPSFGAPFMSEVTRENDGAACSDAQLGPADTDNDGVPNFQDLDSDNDGCLDAIEGAGNYNHSDLTSTGNLTDTDEGTVDNDILNIGTIGVPNNGGDQSQNTTVAVTGSDVIASVVILPTPAEVCLGESITLTASPTGLRVTDFGATGATSDDTTIPIPTGDYIYRWYIGISTTPLTDSSPYSGTNTASLTISSATLALSGNNYRVEVTTNNNSCPEEDTVELTVNVLPLAPVANAQSFCWGENPTIADLIAAGTNLQWYTTASGGSPLLTSHNLVDATTYYVSQTDGNSCESPRTAVGVTVLADCDGDGVTDEDEITPPDGEPATDWNDPCDFTASDITLAVTAVTDCDGDGVTNLDAVDPDGDGTQGSGDTDWNDPCDFTASDITLAVTAVTDCDG</sequence>
<evidence type="ECO:0000313" key="4">
    <source>
        <dbReference type="Proteomes" id="UP000323930"/>
    </source>
</evidence>
<accession>A0A5D0ITA2</accession>
<gene>
    <name evidence="3" type="ORF">FUA24_04240</name>
</gene>
<proteinExistence type="predicted"/>
<feature type="non-terminal residue" evidence="3">
    <location>
        <position position="706"/>
    </location>
</feature>
<dbReference type="OrthoDB" id="1140688at2"/>